<evidence type="ECO:0000313" key="7">
    <source>
        <dbReference type="EMBL" id="MFC4653085.1"/>
    </source>
</evidence>
<dbReference type="InterPro" id="IPR020094">
    <property type="entry name" value="TruA/RsuA/RluB/E/F_N"/>
</dbReference>
<evidence type="ECO:0000256" key="2">
    <source>
        <dbReference type="ARBA" id="ARBA00022884"/>
    </source>
</evidence>
<evidence type="ECO:0000313" key="8">
    <source>
        <dbReference type="Proteomes" id="UP001595987"/>
    </source>
</evidence>
<evidence type="ECO:0000256" key="4">
    <source>
        <dbReference type="PROSITE-ProRule" id="PRU00182"/>
    </source>
</evidence>
<dbReference type="InterPro" id="IPR036986">
    <property type="entry name" value="S4_RNA-bd_sf"/>
</dbReference>
<comment type="caution">
    <text evidence="7">The sequence shown here is derived from an EMBL/GenBank/DDBJ whole genome shotgun (WGS) entry which is preliminary data.</text>
</comment>
<dbReference type="InterPro" id="IPR006145">
    <property type="entry name" value="PsdUridine_synth_RsuA/RluA"/>
</dbReference>
<dbReference type="RefSeq" id="WP_213536196.1">
    <property type="nucleotide sequence ID" value="NZ_BOVQ01000006.1"/>
</dbReference>
<dbReference type="Pfam" id="PF00849">
    <property type="entry name" value="PseudoU_synth_2"/>
    <property type="match status" value="1"/>
</dbReference>
<dbReference type="InterPro" id="IPR002942">
    <property type="entry name" value="S4_RNA-bd"/>
</dbReference>
<dbReference type="SUPFAM" id="SSF55120">
    <property type="entry name" value="Pseudouridine synthase"/>
    <property type="match status" value="1"/>
</dbReference>
<feature type="domain" description="RNA-binding S4" evidence="6">
    <location>
        <begin position="1"/>
        <end position="59"/>
    </location>
</feature>
<dbReference type="Gene3D" id="3.30.70.1560">
    <property type="entry name" value="Alpha-L RNA-binding motif"/>
    <property type="match status" value="1"/>
</dbReference>
<dbReference type="PANTHER" id="PTHR47683">
    <property type="entry name" value="PSEUDOURIDINE SYNTHASE FAMILY PROTEIN-RELATED"/>
    <property type="match status" value="1"/>
</dbReference>
<dbReference type="InterPro" id="IPR000748">
    <property type="entry name" value="PsdUridine_synth_RsuA/RluB/E/F"/>
</dbReference>
<keyword evidence="2 4" id="KW-0694">RNA-binding</keyword>
<dbReference type="InterPro" id="IPR050343">
    <property type="entry name" value="RsuA_PseudoU_synthase"/>
</dbReference>
<dbReference type="CDD" id="cd00165">
    <property type="entry name" value="S4"/>
    <property type="match status" value="1"/>
</dbReference>
<keyword evidence="3 5" id="KW-0413">Isomerase</keyword>
<dbReference type="EMBL" id="JBHSGD010000008">
    <property type="protein sequence ID" value="MFC4653085.1"/>
    <property type="molecule type" value="Genomic_DNA"/>
</dbReference>
<dbReference type="PANTHER" id="PTHR47683:SF4">
    <property type="entry name" value="PSEUDOURIDINE SYNTHASE"/>
    <property type="match status" value="1"/>
</dbReference>
<sequence length="236" mass="27111">MRLDKYLAESGLGTRSEVKTFIKKGRVRVNDKLVKTDKFQVDANQDIVKFDDSLVNHQTLFYYMMNKPAGVVSVTQDNLHKTVLELLSAEDYRTDIFPAGRLDKDTEGLLFLTNDGGLAHDLLSPHKHVEKEYFARIEGRVTQETVLRFAEGIELHGEKGNPFTGELFIEKSSEISEIRLIIHRGVYHQVKRMFLALDMKVIYLKRLRMGTLALDMRLEAGNYRALTAHELEELKN</sequence>
<dbReference type="InterPro" id="IPR042092">
    <property type="entry name" value="PsdUridine_s_RsuA/RluB/E/F_cat"/>
</dbReference>
<dbReference type="PROSITE" id="PS50889">
    <property type="entry name" value="S4"/>
    <property type="match status" value="1"/>
</dbReference>
<organism evidence="7 8">
    <name type="scientific">Lactococcus nasutitermitis</name>
    <dbReference type="NCBI Taxonomy" id="1652957"/>
    <lineage>
        <taxon>Bacteria</taxon>
        <taxon>Bacillati</taxon>
        <taxon>Bacillota</taxon>
        <taxon>Bacilli</taxon>
        <taxon>Lactobacillales</taxon>
        <taxon>Streptococcaceae</taxon>
        <taxon>Lactococcus</taxon>
    </lineage>
</organism>
<name>A0ABV9JEB9_9LACT</name>
<dbReference type="EC" id="5.4.99.-" evidence="5"/>
<reference evidence="8" key="1">
    <citation type="journal article" date="2019" name="Int. J. Syst. Evol. Microbiol.">
        <title>The Global Catalogue of Microorganisms (GCM) 10K type strain sequencing project: providing services to taxonomists for standard genome sequencing and annotation.</title>
        <authorList>
            <consortium name="The Broad Institute Genomics Platform"/>
            <consortium name="The Broad Institute Genome Sequencing Center for Infectious Disease"/>
            <person name="Wu L."/>
            <person name="Ma J."/>
        </authorList>
    </citation>
    <scope>NUCLEOTIDE SEQUENCE [LARGE SCALE GENOMIC DNA]</scope>
    <source>
        <strain evidence="8">CCUG 63287</strain>
    </source>
</reference>
<dbReference type="PROSITE" id="PS01149">
    <property type="entry name" value="PSI_RSU"/>
    <property type="match status" value="1"/>
</dbReference>
<comment type="similarity">
    <text evidence="1 5">Belongs to the pseudouridine synthase RsuA family.</text>
</comment>
<dbReference type="Proteomes" id="UP001595987">
    <property type="component" value="Unassembled WGS sequence"/>
</dbReference>
<dbReference type="SMART" id="SM00363">
    <property type="entry name" value="S4"/>
    <property type="match status" value="1"/>
</dbReference>
<dbReference type="SUPFAM" id="SSF55174">
    <property type="entry name" value="Alpha-L RNA-binding motif"/>
    <property type="match status" value="1"/>
</dbReference>
<evidence type="ECO:0000256" key="5">
    <source>
        <dbReference type="RuleBase" id="RU003887"/>
    </source>
</evidence>
<dbReference type="InterPro" id="IPR018496">
    <property type="entry name" value="PsdUridine_synth_RsuA/RluB_CS"/>
</dbReference>
<evidence type="ECO:0000259" key="6">
    <source>
        <dbReference type="SMART" id="SM00363"/>
    </source>
</evidence>
<accession>A0ABV9JEB9</accession>
<gene>
    <name evidence="7" type="ORF">ACFO26_09235</name>
</gene>
<keyword evidence="8" id="KW-1185">Reference proteome</keyword>
<dbReference type="Pfam" id="PF01479">
    <property type="entry name" value="S4"/>
    <property type="match status" value="1"/>
</dbReference>
<protein>
    <recommendedName>
        <fullName evidence="5">Pseudouridine synthase</fullName>
        <ecNumber evidence="5">5.4.99.-</ecNumber>
    </recommendedName>
</protein>
<proteinExistence type="inferred from homology"/>
<evidence type="ECO:0000256" key="3">
    <source>
        <dbReference type="ARBA" id="ARBA00023235"/>
    </source>
</evidence>
<dbReference type="InterPro" id="IPR020103">
    <property type="entry name" value="PsdUridine_synth_cat_dom_sf"/>
</dbReference>
<dbReference type="NCBIfam" id="TIGR00093">
    <property type="entry name" value="pseudouridine synthase"/>
    <property type="match status" value="1"/>
</dbReference>
<dbReference type="GO" id="GO:0016853">
    <property type="term" value="F:isomerase activity"/>
    <property type="evidence" value="ECO:0007669"/>
    <property type="project" value="UniProtKB-KW"/>
</dbReference>
<dbReference type="Gene3D" id="3.10.290.10">
    <property type="entry name" value="RNA-binding S4 domain"/>
    <property type="match status" value="1"/>
</dbReference>
<evidence type="ECO:0000256" key="1">
    <source>
        <dbReference type="ARBA" id="ARBA00008348"/>
    </source>
</evidence>
<dbReference type="Gene3D" id="3.30.70.580">
    <property type="entry name" value="Pseudouridine synthase I, catalytic domain, N-terminal subdomain"/>
    <property type="match status" value="1"/>
</dbReference>
<dbReference type="CDD" id="cd02553">
    <property type="entry name" value="PseudoU_synth_RsuA"/>
    <property type="match status" value="1"/>
</dbReference>